<gene>
    <name evidence="3" type="ORF">GCM10014713_04670</name>
</gene>
<evidence type="ECO:0000256" key="2">
    <source>
        <dbReference type="RuleBase" id="RU003452"/>
    </source>
</evidence>
<dbReference type="Gene3D" id="3.30.2140.10">
    <property type="entry name" value="Arylamine N-acetyltransferase"/>
    <property type="match status" value="1"/>
</dbReference>
<dbReference type="EMBL" id="BMQQ01000001">
    <property type="protein sequence ID" value="GGT14984.1"/>
    <property type="molecule type" value="Genomic_DNA"/>
</dbReference>
<dbReference type="Proteomes" id="UP000619486">
    <property type="component" value="Unassembled WGS sequence"/>
</dbReference>
<dbReference type="PRINTS" id="PR01543">
    <property type="entry name" value="ANATRNSFRASE"/>
</dbReference>
<evidence type="ECO:0000256" key="1">
    <source>
        <dbReference type="ARBA" id="ARBA00006547"/>
    </source>
</evidence>
<reference evidence="3" key="2">
    <citation type="submission" date="2020-09" db="EMBL/GenBank/DDBJ databases">
        <authorList>
            <person name="Sun Q."/>
            <person name="Ohkuma M."/>
        </authorList>
    </citation>
    <scope>NUCLEOTIDE SEQUENCE</scope>
    <source>
        <strain evidence="3">JCM 3172</strain>
    </source>
</reference>
<reference evidence="3" key="1">
    <citation type="journal article" date="2014" name="Int. J. Syst. Evol. Microbiol.">
        <title>Complete genome sequence of Corynebacterium casei LMG S-19264T (=DSM 44701T), isolated from a smear-ripened cheese.</title>
        <authorList>
            <consortium name="US DOE Joint Genome Institute (JGI-PGF)"/>
            <person name="Walter F."/>
            <person name="Albersmeier A."/>
            <person name="Kalinowski J."/>
            <person name="Ruckert C."/>
        </authorList>
    </citation>
    <scope>NUCLEOTIDE SEQUENCE</scope>
    <source>
        <strain evidence="3">JCM 3172</strain>
    </source>
</reference>
<keyword evidence="4" id="KW-1185">Reference proteome</keyword>
<sequence>METDRGDRWHGELLDLDAYLTRIGHTGERAPTLAALRALHRAHVTSLPFENVDAVLGVPVLVDVESVQRKLVRGRRGGYCYEHVVLFAAALERLGFRFTAMSGRVTLGRDKILPATHALLAVTAADDDRRWLCDVGFGGGPLGPVELADGAAADFDGWRYRLARRQGADGIDQWWLHEYGPDGWVDRHTFTLNPQYAIDFVVGSHFVGTHPRSPFTKRLFVQRFTAGRHDVLDGSLRTTTLPDGTRTERKIHPAELPALLTEEFGIDLGSAALARLQDGLVPG</sequence>
<dbReference type="AlphaFoldDB" id="A0A918GWH2"/>
<dbReference type="PANTHER" id="PTHR11786">
    <property type="entry name" value="N-HYDROXYARYLAMINE O-ACETYLTRANSFERASE"/>
    <property type="match status" value="1"/>
</dbReference>
<dbReference type="SUPFAM" id="SSF54001">
    <property type="entry name" value="Cysteine proteinases"/>
    <property type="match status" value="1"/>
</dbReference>
<accession>A0A918GWH2</accession>
<dbReference type="GO" id="GO:0016407">
    <property type="term" value="F:acetyltransferase activity"/>
    <property type="evidence" value="ECO:0007669"/>
    <property type="project" value="InterPro"/>
</dbReference>
<protein>
    <submittedName>
        <fullName evidence="3">Arylamine n-acetyl transferase</fullName>
    </submittedName>
</protein>
<dbReference type="InterPro" id="IPR001447">
    <property type="entry name" value="Arylamine_N-AcTrfase"/>
</dbReference>
<name>A0A918GWH2_9ACTN</name>
<organism evidence="3 4">
    <name type="scientific">Streptomyces purpureus</name>
    <dbReference type="NCBI Taxonomy" id="1951"/>
    <lineage>
        <taxon>Bacteria</taxon>
        <taxon>Bacillati</taxon>
        <taxon>Actinomycetota</taxon>
        <taxon>Actinomycetes</taxon>
        <taxon>Kitasatosporales</taxon>
        <taxon>Streptomycetaceae</taxon>
        <taxon>Streptomyces</taxon>
    </lineage>
</organism>
<dbReference type="RefSeq" id="WP_189199539.1">
    <property type="nucleotide sequence ID" value="NZ_BMQQ01000001.1"/>
</dbReference>
<dbReference type="PANTHER" id="PTHR11786:SF0">
    <property type="entry name" value="ARYLAMINE N-ACETYLTRANSFERASE 4-RELATED"/>
    <property type="match status" value="1"/>
</dbReference>
<dbReference type="InterPro" id="IPR038765">
    <property type="entry name" value="Papain-like_cys_pep_sf"/>
</dbReference>
<evidence type="ECO:0000313" key="3">
    <source>
        <dbReference type="EMBL" id="GGT14984.1"/>
    </source>
</evidence>
<comment type="similarity">
    <text evidence="1 2">Belongs to the arylamine N-acetyltransferase family.</text>
</comment>
<dbReference type="Pfam" id="PF00797">
    <property type="entry name" value="Acetyltransf_2"/>
    <property type="match status" value="1"/>
</dbReference>
<proteinExistence type="inferred from homology"/>
<evidence type="ECO:0000313" key="4">
    <source>
        <dbReference type="Proteomes" id="UP000619486"/>
    </source>
</evidence>
<comment type="caution">
    <text evidence="3">The sequence shown here is derived from an EMBL/GenBank/DDBJ whole genome shotgun (WGS) entry which is preliminary data.</text>
</comment>
<keyword evidence="3" id="KW-0808">Transferase</keyword>
<dbReference type="Gene3D" id="2.40.128.150">
    <property type="entry name" value="Cysteine proteinases"/>
    <property type="match status" value="1"/>
</dbReference>